<feature type="domain" description="PNPLA" evidence="6">
    <location>
        <begin position="40"/>
        <end position="246"/>
    </location>
</feature>
<dbReference type="InterPro" id="IPR002641">
    <property type="entry name" value="PNPLA_dom"/>
</dbReference>
<proteinExistence type="predicted"/>
<dbReference type="GO" id="GO:0047499">
    <property type="term" value="F:calcium-independent phospholipase A2 activity"/>
    <property type="evidence" value="ECO:0007669"/>
    <property type="project" value="TreeGrafter"/>
</dbReference>
<sequence>MWGRVWYLNTVIEGPRFSATTVSHFSIKDPLIQAFQALDLVFYGGGVTGLSSLLILKELMSRAQKKDRRDTVPKPCELFDTIAGTGTGAISAVMLGRPRMEIDEAIRTYTRLMKTVFSERKYTLKGDTGRFKASVLESELNRMIGSVLGDKDQKMVEEEQADEGTRCKVVVYASSASRDPSAGPVAFRSYPSTITPTRCTIWEALRATTAHPQMFKPIQVDVEDTGLRDLFMCGGLMCTNPTPRLLEEAEQVYPGRGVASITSIGTENPGPIQLTTGFWDSGDQ</sequence>
<reference evidence="7 8" key="1">
    <citation type="submission" date="2015-07" db="EMBL/GenBank/DDBJ databases">
        <authorList>
            <person name="Noorani M."/>
        </authorList>
    </citation>
    <scope>NUCLEOTIDE SEQUENCE [LARGE SCALE GENOMIC DNA]</scope>
    <source>
        <strain evidence="7">BBA 69670</strain>
    </source>
</reference>
<evidence type="ECO:0000256" key="3">
    <source>
        <dbReference type="ARBA" id="ARBA00023098"/>
    </source>
</evidence>
<evidence type="ECO:0000259" key="6">
    <source>
        <dbReference type="PROSITE" id="PS51635"/>
    </source>
</evidence>
<gene>
    <name evidence="7" type="ORF">RSOLAG22IIIB_10929</name>
</gene>
<dbReference type="InterPro" id="IPR016035">
    <property type="entry name" value="Acyl_Trfase/lysoPLipase"/>
</dbReference>
<keyword evidence="3" id="KW-0443">Lipid metabolism</keyword>
<accession>A0A0K6G6T2</accession>
<dbReference type="AlphaFoldDB" id="A0A0K6G6T2"/>
<protein>
    <recommendedName>
        <fullName evidence="6">PNPLA domain-containing protein</fullName>
    </recommendedName>
</protein>
<keyword evidence="8" id="KW-1185">Reference proteome</keyword>
<evidence type="ECO:0000256" key="2">
    <source>
        <dbReference type="ARBA" id="ARBA00022963"/>
    </source>
</evidence>
<evidence type="ECO:0000256" key="5">
    <source>
        <dbReference type="SAM" id="Phobius"/>
    </source>
</evidence>
<dbReference type="GO" id="GO:0046486">
    <property type="term" value="P:glycerolipid metabolic process"/>
    <property type="evidence" value="ECO:0007669"/>
    <property type="project" value="UniProtKB-ARBA"/>
</dbReference>
<dbReference type="PANTHER" id="PTHR24185">
    <property type="entry name" value="CALCIUM-INDEPENDENT PHOSPHOLIPASE A2-GAMMA"/>
    <property type="match status" value="1"/>
</dbReference>
<comment type="caution">
    <text evidence="4">Lacks conserved residue(s) required for the propagation of feature annotation.</text>
</comment>
<feature type="short sequence motif" description="GXGXXG" evidence="4">
    <location>
        <begin position="44"/>
        <end position="49"/>
    </location>
</feature>
<dbReference type="PANTHER" id="PTHR24185:SF1">
    <property type="entry name" value="CALCIUM-INDEPENDENT PHOSPHOLIPASE A2-GAMMA"/>
    <property type="match status" value="1"/>
</dbReference>
<dbReference type="GO" id="GO:0016042">
    <property type="term" value="P:lipid catabolic process"/>
    <property type="evidence" value="ECO:0007669"/>
    <property type="project" value="UniProtKB-KW"/>
</dbReference>
<dbReference type="EMBL" id="CYGV01001403">
    <property type="protein sequence ID" value="CUA74054.1"/>
    <property type="molecule type" value="Genomic_DNA"/>
</dbReference>
<dbReference type="Pfam" id="PF01734">
    <property type="entry name" value="Patatin"/>
    <property type="match status" value="1"/>
</dbReference>
<keyword evidence="5" id="KW-0472">Membrane</keyword>
<organism evidence="7 8">
    <name type="scientific">Rhizoctonia solani</name>
    <dbReference type="NCBI Taxonomy" id="456999"/>
    <lineage>
        <taxon>Eukaryota</taxon>
        <taxon>Fungi</taxon>
        <taxon>Dikarya</taxon>
        <taxon>Basidiomycota</taxon>
        <taxon>Agaricomycotina</taxon>
        <taxon>Agaricomycetes</taxon>
        <taxon>Cantharellales</taxon>
        <taxon>Ceratobasidiaceae</taxon>
        <taxon>Rhizoctonia</taxon>
    </lineage>
</organism>
<dbReference type="SUPFAM" id="SSF52151">
    <property type="entry name" value="FabD/lysophospholipase-like"/>
    <property type="match status" value="1"/>
</dbReference>
<dbReference type="PROSITE" id="PS51635">
    <property type="entry name" value="PNPLA"/>
    <property type="match status" value="1"/>
</dbReference>
<keyword evidence="2" id="KW-0442">Lipid degradation</keyword>
<dbReference type="GO" id="GO:0016020">
    <property type="term" value="C:membrane"/>
    <property type="evidence" value="ECO:0007669"/>
    <property type="project" value="TreeGrafter"/>
</dbReference>
<dbReference type="Gene3D" id="3.40.1090.10">
    <property type="entry name" value="Cytosolic phospholipase A2 catalytic domain"/>
    <property type="match status" value="1"/>
</dbReference>
<name>A0A0K6G6T2_9AGAM</name>
<keyword evidence="1" id="KW-0378">Hydrolase</keyword>
<evidence type="ECO:0000256" key="4">
    <source>
        <dbReference type="PROSITE-ProRule" id="PRU01161"/>
    </source>
</evidence>
<dbReference type="Proteomes" id="UP000044841">
    <property type="component" value="Unassembled WGS sequence"/>
</dbReference>
<evidence type="ECO:0000313" key="7">
    <source>
        <dbReference type="EMBL" id="CUA74054.1"/>
    </source>
</evidence>
<evidence type="ECO:0000256" key="1">
    <source>
        <dbReference type="ARBA" id="ARBA00022801"/>
    </source>
</evidence>
<feature type="transmembrane region" description="Helical" evidence="5">
    <location>
        <begin position="40"/>
        <end position="59"/>
    </location>
</feature>
<keyword evidence="5" id="KW-0812">Transmembrane</keyword>
<dbReference type="GO" id="GO:0019369">
    <property type="term" value="P:arachidonate metabolic process"/>
    <property type="evidence" value="ECO:0007669"/>
    <property type="project" value="TreeGrafter"/>
</dbReference>
<evidence type="ECO:0000313" key="8">
    <source>
        <dbReference type="Proteomes" id="UP000044841"/>
    </source>
</evidence>
<keyword evidence="5" id="KW-1133">Transmembrane helix</keyword>